<feature type="region of interest" description="Disordered" evidence="4">
    <location>
        <begin position="639"/>
        <end position="700"/>
    </location>
</feature>
<dbReference type="PROSITE" id="PS50005">
    <property type="entry name" value="TPR"/>
    <property type="match status" value="1"/>
</dbReference>
<dbReference type="Proteomes" id="UP000266673">
    <property type="component" value="Unassembled WGS sequence"/>
</dbReference>
<name>A0A397UPC5_9GLOM</name>
<dbReference type="PANTHER" id="PTHR23083">
    <property type="entry name" value="TETRATRICOPEPTIDE REPEAT PROTEIN, TPR"/>
    <property type="match status" value="1"/>
</dbReference>
<evidence type="ECO:0000256" key="2">
    <source>
        <dbReference type="ARBA" id="ARBA00038251"/>
    </source>
</evidence>
<dbReference type="STRING" id="44941.A0A397UPC5"/>
<proteinExistence type="inferred from homology"/>
<sequence>MALVNTFKVISKNANQREKEIDAARCKGNWNAIPELARKFRKHSPDGLVLEQTALAELALVKVIEKTNNEKEFYDNDSPSHISMPPTVDESLVSDIVVKLESALSHASSSGQEKEYTSIVLARTYFSVGSFDRCIQTLSTNFVPPQIPVGYNFVLIIQSLAIKGMAQEKFGNYDGADGAIACYDQAVSLLAQYSGERQEQLANWTEEVLYRAPLLKVRLGDVSGALQAFRTYQQYSTSWGENFRLNKRAVIFMNFIKFLSKTYQEKTYVPPSAPTTFTLNEHSNIYTPHTFRVELTELHKLYEHVLYQITSFPKAGEINWRVLEMVDQIMSDWVVLNGGTTAEMRGLVEMLYRAAQRTFQSPKILRYLTYTLTTLGDYDEAELALEAYTTLVEKIRETKSTEFFKKIPSTENAYENKFSDNEIVEHVVKVLITGSEMMAKYLCKSDKTLEYAKKALNWCEIDDSLVDNKLFAHAWRCVGVGYSLTAREVIDPENRPDLHSKAIDAFDKSISFDPDAFETHYLLALEYAITRDINKATDCVRQALVLEDESVPCWHLLVLLMSSQKDIQGALKACEMCLKETDIENADSSIDDGEEFLSFKITQNTLQEVANGPETAIQNHEKLFILYAKMFPEYALVSPSDPPYDASSSRKPSNAFEDTQTQTALSPKPATSVRSFPSVVEKKDGDESTDGSISSIGIGNKDTLEVPKTNYASSIASSRNSASSRRSTTPTISGIPSAKSGTSFITPSQPMLKMRQRKQRATKSLVDLWLSSASTFRRLGNLEEAQKAIESAEETDNFNPDVWCQFGYLLSVQKQYVDAITSFHKALAIDGNHVPTLIHLARTYIETDNIDIAEGLLESVTKGNGWDCAEAWLYLGKICQTTNRVKRAKDCLWYALDLEETNPVRPFSILPACL</sequence>
<dbReference type="EMBL" id="QKWP01001400">
    <property type="protein sequence ID" value="RIB09233.1"/>
    <property type="molecule type" value="Genomic_DNA"/>
</dbReference>
<dbReference type="Gene3D" id="1.25.40.10">
    <property type="entry name" value="Tetratricopeptide repeat domain"/>
    <property type="match status" value="3"/>
</dbReference>
<feature type="compositionally biased region" description="Low complexity" evidence="4">
    <location>
        <begin position="715"/>
        <end position="735"/>
    </location>
</feature>
<dbReference type="InterPro" id="IPR011990">
    <property type="entry name" value="TPR-like_helical_dom_sf"/>
</dbReference>
<dbReference type="AlphaFoldDB" id="A0A397UPC5"/>
<dbReference type="PANTHER" id="PTHR23083:SF464">
    <property type="entry name" value="TETRATRICOPEPTIDE REPEAT DOMAIN 7, ISOFORM A"/>
    <property type="match status" value="1"/>
</dbReference>
<dbReference type="Pfam" id="PF14559">
    <property type="entry name" value="TPR_19"/>
    <property type="match status" value="1"/>
</dbReference>
<comment type="function">
    <text evidence="1">Involved in endocytosis.</text>
</comment>
<organism evidence="5 6">
    <name type="scientific">Gigaspora rosea</name>
    <dbReference type="NCBI Taxonomy" id="44941"/>
    <lineage>
        <taxon>Eukaryota</taxon>
        <taxon>Fungi</taxon>
        <taxon>Fungi incertae sedis</taxon>
        <taxon>Mucoromycota</taxon>
        <taxon>Glomeromycotina</taxon>
        <taxon>Glomeromycetes</taxon>
        <taxon>Diversisporales</taxon>
        <taxon>Gigasporaceae</taxon>
        <taxon>Gigaspora</taxon>
    </lineage>
</organism>
<evidence type="ECO:0000256" key="1">
    <source>
        <dbReference type="ARBA" id="ARBA00002550"/>
    </source>
</evidence>
<feature type="compositionally biased region" description="Polar residues" evidence="4">
    <location>
        <begin position="650"/>
        <end position="665"/>
    </location>
</feature>
<dbReference type="InterPro" id="IPR019734">
    <property type="entry name" value="TPR_rpt"/>
</dbReference>
<accession>A0A397UPC5</accession>
<protein>
    <recommendedName>
        <fullName evidence="7">TPR-like protein</fullName>
    </recommendedName>
</protein>
<feature type="region of interest" description="Disordered" evidence="4">
    <location>
        <begin position="715"/>
        <end position="744"/>
    </location>
</feature>
<evidence type="ECO:0000313" key="6">
    <source>
        <dbReference type="Proteomes" id="UP000266673"/>
    </source>
</evidence>
<feature type="repeat" description="TPR" evidence="3">
    <location>
        <begin position="800"/>
        <end position="833"/>
    </location>
</feature>
<gene>
    <name evidence="5" type="ORF">C2G38_2146660</name>
</gene>
<evidence type="ECO:0000256" key="3">
    <source>
        <dbReference type="PROSITE-ProRule" id="PRU00339"/>
    </source>
</evidence>
<dbReference type="InterPro" id="IPR051722">
    <property type="entry name" value="Endocytosis_PI4K-reg_protein"/>
</dbReference>
<comment type="similarity">
    <text evidence="2">Belongs to the YPP1 family.</text>
</comment>
<dbReference type="SMART" id="SM00028">
    <property type="entry name" value="TPR"/>
    <property type="match status" value="5"/>
</dbReference>
<comment type="caution">
    <text evidence="5">The sequence shown here is derived from an EMBL/GenBank/DDBJ whole genome shotgun (WGS) entry which is preliminary data.</text>
</comment>
<reference evidence="5 6" key="1">
    <citation type="submission" date="2018-06" db="EMBL/GenBank/DDBJ databases">
        <title>Comparative genomics reveals the genomic features of Rhizophagus irregularis, R. cerebriforme, R. diaphanum and Gigaspora rosea, and their symbiotic lifestyle signature.</title>
        <authorList>
            <person name="Morin E."/>
            <person name="San Clemente H."/>
            <person name="Chen E.C.H."/>
            <person name="De La Providencia I."/>
            <person name="Hainaut M."/>
            <person name="Kuo A."/>
            <person name="Kohler A."/>
            <person name="Murat C."/>
            <person name="Tang N."/>
            <person name="Roy S."/>
            <person name="Loubradou J."/>
            <person name="Henrissat B."/>
            <person name="Grigoriev I.V."/>
            <person name="Corradi N."/>
            <person name="Roux C."/>
            <person name="Martin F.M."/>
        </authorList>
    </citation>
    <scope>NUCLEOTIDE SEQUENCE [LARGE SCALE GENOMIC DNA]</scope>
    <source>
        <strain evidence="5 6">DAOM 194757</strain>
    </source>
</reference>
<dbReference type="OrthoDB" id="29013at2759"/>
<evidence type="ECO:0000313" key="5">
    <source>
        <dbReference type="EMBL" id="RIB09233.1"/>
    </source>
</evidence>
<keyword evidence="6" id="KW-1185">Reference proteome</keyword>
<evidence type="ECO:0000256" key="4">
    <source>
        <dbReference type="SAM" id="MobiDB-lite"/>
    </source>
</evidence>
<evidence type="ECO:0008006" key="7">
    <source>
        <dbReference type="Google" id="ProtNLM"/>
    </source>
</evidence>
<keyword evidence="3" id="KW-0802">TPR repeat</keyword>
<dbReference type="SUPFAM" id="SSF48452">
    <property type="entry name" value="TPR-like"/>
    <property type="match status" value="1"/>
</dbReference>